<dbReference type="AlphaFoldDB" id="A0A5C5GEL8"/>
<accession>A0A5C5GEL8</accession>
<dbReference type="Proteomes" id="UP000314011">
    <property type="component" value="Unassembled WGS sequence"/>
</dbReference>
<protein>
    <submittedName>
        <fullName evidence="2">Uncharacterized protein</fullName>
    </submittedName>
</protein>
<evidence type="ECO:0000256" key="1">
    <source>
        <dbReference type="SAM" id="Phobius"/>
    </source>
</evidence>
<keyword evidence="1" id="KW-0812">Transmembrane</keyword>
<comment type="caution">
    <text evidence="2">The sequence shown here is derived from an EMBL/GenBank/DDBJ whole genome shotgun (WGS) entry which is preliminary data.</text>
</comment>
<dbReference type="EMBL" id="VFFF01000001">
    <property type="protein sequence ID" value="TNY33195.1"/>
    <property type="molecule type" value="Genomic_DNA"/>
</dbReference>
<keyword evidence="1" id="KW-1133">Transmembrane helix</keyword>
<reference evidence="2 3" key="1">
    <citation type="submission" date="2019-06" db="EMBL/GenBank/DDBJ databases">
        <title>Genome of new Rhodobacteraceae sp. SM1903.</title>
        <authorList>
            <person name="Ren X."/>
        </authorList>
    </citation>
    <scope>NUCLEOTIDE SEQUENCE [LARGE SCALE GENOMIC DNA]</scope>
    <source>
        <strain evidence="2 3">SM1903</strain>
    </source>
</reference>
<dbReference type="RefSeq" id="WP_140193882.1">
    <property type="nucleotide sequence ID" value="NZ_CP065915.1"/>
</dbReference>
<keyword evidence="1" id="KW-0472">Membrane</keyword>
<gene>
    <name evidence="2" type="ORF">FHY64_07945</name>
</gene>
<keyword evidence="3" id="KW-1185">Reference proteome</keyword>
<name>A0A5C5GEL8_9RHOB</name>
<feature type="transmembrane region" description="Helical" evidence="1">
    <location>
        <begin position="59"/>
        <end position="79"/>
    </location>
</feature>
<evidence type="ECO:0000313" key="2">
    <source>
        <dbReference type="EMBL" id="TNY33195.1"/>
    </source>
</evidence>
<evidence type="ECO:0000313" key="3">
    <source>
        <dbReference type="Proteomes" id="UP000314011"/>
    </source>
</evidence>
<organism evidence="2 3">
    <name type="scientific">Pelagovum pacificum</name>
    <dbReference type="NCBI Taxonomy" id="2588711"/>
    <lineage>
        <taxon>Bacteria</taxon>
        <taxon>Pseudomonadati</taxon>
        <taxon>Pseudomonadota</taxon>
        <taxon>Alphaproteobacteria</taxon>
        <taxon>Rhodobacterales</taxon>
        <taxon>Paracoccaceae</taxon>
        <taxon>Pelagovum</taxon>
    </lineage>
</organism>
<proteinExistence type="predicted"/>
<sequence>MTRLILGLLLLAALIMAAQAIMDFARPGRRTRRAMPESAARPGSAGTEIDDPMPRTLKLVAYVLLLALMAGVSAGWLGAV</sequence>